<comment type="subcellular location">
    <subcellularLocation>
        <location evidence="1">Endoplasmic reticulum</location>
    </subcellularLocation>
</comment>
<feature type="compositionally biased region" description="Basic residues" evidence="5">
    <location>
        <begin position="421"/>
        <end position="432"/>
    </location>
</feature>
<evidence type="ECO:0000256" key="6">
    <source>
        <dbReference type="SAM" id="SignalP"/>
    </source>
</evidence>
<evidence type="ECO:0000313" key="9">
    <source>
        <dbReference type="Proteomes" id="UP001301350"/>
    </source>
</evidence>
<dbReference type="GO" id="GO:0030970">
    <property type="term" value="P:retrograde protein transport, ER to cytosol"/>
    <property type="evidence" value="ECO:0007669"/>
    <property type="project" value="TreeGrafter"/>
</dbReference>
<evidence type="ECO:0000256" key="1">
    <source>
        <dbReference type="ARBA" id="ARBA00004240"/>
    </source>
</evidence>
<dbReference type="InterPro" id="IPR009011">
    <property type="entry name" value="Man6P_isomerase_rcpt-bd_dom_sf"/>
</dbReference>
<keyword evidence="9" id="KW-1185">Reference proteome</keyword>
<sequence>MKPSRSVARRFTILITVLFSALFHLAGAASDSVVLREIMSPGFHLFPQLTASFAEDAAMFEDPALNATFWLLPLPRLPDEPERPSAYRQRDLPEWDPNSLTFTSVWDRWTVHRWPSRPLECCVPTVSPVDVAAPTDVSQTPDLSAVPRLLESALRDRCFYRQQGWWTFEFCYRRHVRHFHWERRRVPAERIEALKREVEEARARGGLVEGLDAAATRLRFVMSLDLLHGVSGEFPYDIVLEHDITMGVYDPALDVYVTVPVSNRSTGKEHHGETPATALREPALGMDAAGNPVWRELYAANGTLCDMSSAPRQTLVTYKCSRDGRHVGHFSAAAVRTGYLEAVREPQTCLYEVVLATEALCAHPAFRDRRKRLLPIVCQEVKAAKADEEGQSATEDAQAGDQAAARSVSSSSSPPPTRSPLARRRHRQSVWV</sequence>
<feature type="chain" id="PRO_5043664683" description="MRH domain-containing protein" evidence="6">
    <location>
        <begin position="29"/>
        <end position="432"/>
    </location>
</feature>
<dbReference type="EMBL" id="JANCYW010000006">
    <property type="protein sequence ID" value="KAK4535730.1"/>
    <property type="molecule type" value="Genomic_DNA"/>
</dbReference>
<dbReference type="PROSITE" id="PS51914">
    <property type="entry name" value="MRH"/>
    <property type="match status" value="1"/>
</dbReference>
<evidence type="ECO:0000256" key="5">
    <source>
        <dbReference type="SAM" id="MobiDB-lite"/>
    </source>
</evidence>
<dbReference type="PANTHER" id="PTHR15414">
    <property type="entry name" value="OS-9-RELATED"/>
    <property type="match status" value="1"/>
</dbReference>
<feature type="compositionally biased region" description="Low complexity" evidence="5">
    <location>
        <begin position="403"/>
        <end position="412"/>
    </location>
</feature>
<gene>
    <name evidence="8" type="ORF">CDCA_CDCA06G1755</name>
</gene>
<feature type="signal peptide" evidence="6">
    <location>
        <begin position="1"/>
        <end position="28"/>
    </location>
</feature>
<dbReference type="GO" id="GO:0005788">
    <property type="term" value="C:endoplasmic reticulum lumen"/>
    <property type="evidence" value="ECO:0007669"/>
    <property type="project" value="TreeGrafter"/>
</dbReference>
<dbReference type="Proteomes" id="UP001301350">
    <property type="component" value="Unassembled WGS sequence"/>
</dbReference>
<reference evidence="8 9" key="1">
    <citation type="submission" date="2022-07" db="EMBL/GenBank/DDBJ databases">
        <title>Genome-wide signatures of adaptation to extreme environments.</title>
        <authorList>
            <person name="Cho C.H."/>
            <person name="Yoon H.S."/>
        </authorList>
    </citation>
    <scope>NUCLEOTIDE SEQUENCE [LARGE SCALE GENOMIC DNA]</scope>
    <source>
        <strain evidence="8 9">DBV 063 E5</strain>
    </source>
</reference>
<evidence type="ECO:0000313" key="8">
    <source>
        <dbReference type="EMBL" id="KAK4535730.1"/>
    </source>
</evidence>
<keyword evidence="3" id="KW-0256">Endoplasmic reticulum</keyword>
<dbReference type="GO" id="GO:0030968">
    <property type="term" value="P:endoplasmic reticulum unfolded protein response"/>
    <property type="evidence" value="ECO:0007669"/>
    <property type="project" value="InterPro"/>
</dbReference>
<name>A0AAV9ITV9_CYACA</name>
<dbReference type="AlphaFoldDB" id="A0AAV9ITV9"/>
<evidence type="ECO:0000256" key="3">
    <source>
        <dbReference type="ARBA" id="ARBA00022824"/>
    </source>
</evidence>
<evidence type="ECO:0000256" key="2">
    <source>
        <dbReference type="ARBA" id="ARBA00022729"/>
    </source>
</evidence>
<dbReference type="Gene3D" id="2.70.130.10">
    <property type="entry name" value="Mannose-6-phosphate receptor binding domain"/>
    <property type="match status" value="1"/>
</dbReference>
<feature type="domain" description="MRH" evidence="7">
    <location>
        <begin position="156"/>
        <end position="363"/>
    </location>
</feature>
<keyword evidence="2 6" id="KW-0732">Signal</keyword>
<dbReference type="InterPro" id="IPR045149">
    <property type="entry name" value="OS-9-like"/>
</dbReference>
<dbReference type="InterPro" id="IPR044865">
    <property type="entry name" value="MRH_dom"/>
</dbReference>
<protein>
    <recommendedName>
        <fullName evidence="7">MRH domain-containing protein</fullName>
    </recommendedName>
</protein>
<dbReference type="InterPro" id="IPR012913">
    <property type="entry name" value="OS9-like_dom"/>
</dbReference>
<organism evidence="8 9">
    <name type="scientific">Cyanidium caldarium</name>
    <name type="common">Red alga</name>
    <dbReference type="NCBI Taxonomy" id="2771"/>
    <lineage>
        <taxon>Eukaryota</taxon>
        <taxon>Rhodophyta</taxon>
        <taxon>Bangiophyceae</taxon>
        <taxon>Cyanidiales</taxon>
        <taxon>Cyanidiaceae</taxon>
        <taxon>Cyanidium</taxon>
    </lineage>
</organism>
<dbReference type="Pfam" id="PF07915">
    <property type="entry name" value="PRKCSH"/>
    <property type="match status" value="1"/>
</dbReference>
<keyword evidence="4" id="KW-1015">Disulfide bond</keyword>
<accession>A0AAV9ITV9</accession>
<proteinExistence type="predicted"/>
<evidence type="ECO:0000256" key="4">
    <source>
        <dbReference type="ARBA" id="ARBA00023157"/>
    </source>
</evidence>
<feature type="region of interest" description="Disordered" evidence="5">
    <location>
        <begin position="385"/>
        <end position="432"/>
    </location>
</feature>
<comment type="caution">
    <text evidence="8">The sequence shown here is derived from an EMBL/GenBank/DDBJ whole genome shotgun (WGS) entry which is preliminary data.</text>
</comment>
<dbReference type="PANTHER" id="PTHR15414:SF0">
    <property type="entry name" value="ENDOPLASMIC RETICULUM LECTIN 1"/>
    <property type="match status" value="1"/>
</dbReference>
<evidence type="ECO:0000259" key="7">
    <source>
        <dbReference type="PROSITE" id="PS51914"/>
    </source>
</evidence>